<protein>
    <submittedName>
        <fullName evidence="1">Uncharacterized protein</fullName>
    </submittedName>
</protein>
<comment type="caution">
    <text evidence="1">The sequence shown here is derived from an EMBL/GenBank/DDBJ whole genome shotgun (WGS) entry which is preliminary data.</text>
</comment>
<organism evidence="1 2">
    <name type="scientific">Linum tenue</name>
    <dbReference type="NCBI Taxonomy" id="586396"/>
    <lineage>
        <taxon>Eukaryota</taxon>
        <taxon>Viridiplantae</taxon>
        <taxon>Streptophyta</taxon>
        <taxon>Embryophyta</taxon>
        <taxon>Tracheophyta</taxon>
        <taxon>Spermatophyta</taxon>
        <taxon>Magnoliopsida</taxon>
        <taxon>eudicotyledons</taxon>
        <taxon>Gunneridae</taxon>
        <taxon>Pentapetalae</taxon>
        <taxon>rosids</taxon>
        <taxon>fabids</taxon>
        <taxon>Malpighiales</taxon>
        <taxon>Linaceae</taxon>
        <taxon>Linum</taxon>
    </lineage>
</organism>
<reference evidence="1" key="1">
    <citation type="submission" date="2022-08" db="EMBL/GenBank/DDBJ databases">
        <authorList>
            <person name="Gutierrez-Valencia J."/>
        </authorList>
    </citation>
    <scope>NUCLEOTIDE SEQUENCE</scope>
</reference>
<accession>A0AAV0S537</accession>
<dbReference type="EMBL" id="CAMGYJ010000011">
    <property type="protein sequence ID" value="CAI0628296.1"/>
    <property type="molecule type" value="Genomic_DNA"/>
</dbReference>
<keyword evidence="2" id="KW-1185">Reference proteome</keyword>
<sequence>GTKPFLHQNLIRTGGTIHDCKQTCDLGLRDGNALWLPCPCQFLGQLNPAEPLVTHMESQNVVQFRSDLSRPIDCPVYKTLRPYLRHIARLQHSLGIINSPPTSLFQSVNLCSRRRLSRLRVDDSDHLIIIPPRIIPKSQHDEQIIHIL</sequence>
<feature type="non-terminal residue" evidence="1">
    <location>
        <position position="1"/>
    </location>
</feature>
<evidence type="ECO:0000313" key="1">
    <source>
        <dbReference type="EMBL" id="CAI0628296.1"/>
    </source>
</evidence>
<gene>
    <name evidence="1" type="ORF">LITE_LOCUS51591</name>
</gene>
<evidence type="ECO:0000313" key="2">
    <source>
        <dbReference type="Proteomes" id="UP001154282"/>
    </source>
</evidence>
<name>A0AAV0S537_9ROSI</name>
<dbReference type="AlphaFoldDB" id="A0AAV0S537"/>
<dbReference type="Proteomes" id="UP001154282">
    <property type="component" value="Unassembled WGS sequence"/>
</dbReference>
<proteinExistence type="predicted"/>